<dbReference type="OMA" id="WERSMSK"/>
<feature type="non-terminal residue" evidence="2">
    <location>
        <position position="1"/>
    </location>
</feature>
<dbReference type="SUPFAM" id="SSF48452">
    <property type="entry name" value="TPR-like"/>
    <property type="match status" value="1"/>
</dbReference>
<dbReference type="Proteomes" id="UP000824469">
    <property type="component" value="Unassembled WGS sequence"/>
</dbReference>
<dbReference type="InterPro" id="IPR011990">
    <property type="entry name" value="TPR-like_helical_dom_sf"/>
</dbReference>
<feature type="compositionally biased region" description="Low complexity" evidence="1">
    <location>
        <begin position="310"/>
        <end position="321"/>
    </location>
</feature>
<keyword evidence="3" id="KW-1185">Reference proteome</keyword>
<organism evidence="2 3">
    <name type="scientific">Taxus chinensis</name>
    <name type="common">Chinese yew</name>
    <name type="synonym">Taxus wallichiana var. chinensis</name>
    <dbReference type="NCBI Taxonomy" id="29808"/>
    <lineage>
        <taxon>Eukaryota</taxon>
        <taxon>Viridiplantae</taxon>
        <taxon>Streptophyta</taxon>
        <taxon>Embryophyta</taxon>
        <taxon>Tracheophyta</taxon>
        <taxon>Spermatophyta</taxon>
        <taxon>Pinopsida</taxon>
        <taxon>Pinidae</taxon>
        <taxon>Conifers II</taxon>
        <taxon>Cupressales</taxon>
        <taxon>Taxaceae</taxon>
        <taxon>Taxus</taxon>
    </lineage>
</organism>
<reference evidence="2 3" key="1">
    <citation type="journal article" date="2021" name="Nat. Plants">
        <title>The Taxus genome provides insights into paclitaxel biosynthesis.</title>
        <authorList>
            <person name="Xiong X."/>
            <person name="Gou J."/>
            <person name="Liao Q."/>
            <person name="Li Y."/>
            <person name="Zhou Q."/>
            <person name="Bi G."/>
            <person name="Li C."/>
            <person name="Du R."/>
            <person name="Wang X."/>
            <person name="Sun T."/>
            <person name="Guo L."/>
            <person name="Liang H."/>
            <person name="Lu P."/>
            <person name="Wu Y."/>
            <person name="Zhang Z."/>
            <person name="Ro D.K."/>
            <person name="Shang Y."/>
            <person name="Huang S."/>
            <person name="Yan J."/>
        </authorList>
    </citation>
    <scope>NUCLEOTIDE SEQUENCE [LARGE SCALE GENOMIC DNA]</scope>
    <source>
        <strain evidence="2">Ta-2019</strain>
    </source>
</reference>
<dbReference type="InterPro" id="IPR019734">
    <property type="entry name" value="TPR_rpt"/>
</dbReference>
<dbReference type="Gene3D" id="1.25.40.10">
    <property type="entry name" value="Tetratricopeptide repeat domain"/>
    <property type="match status" value="1"/>
</dbReference>
<feature type="non-terminal residue" evidence="2">
    <location>
        <position position="422"/>
    </location>
</feature>
<proteinExistence type="predicted"/>
<comment type="caution">
    <text evidence="2">The sequence shown here is derived from an EMBL/GenBank/DDBJ whole genome shotgun (WGS) entry which is preliminary data.</text>
</comment>
<gene>
    <name evidence="2" type="ORF">KI387_023543</name>
</gene>
<name>A0AA38L825_TAXCH</name>
<feature type="compositionally biased region" description="Acidic residues" evidence="1">
    <location>
        <begin position="269"/>
        <end position="289"/>
    </location>
</feature>
<dbReference type="SMART" id="SM00028">
    <property type="entry name" value="TPR"/>
    <property type="match status" value="2"/>
</dbReference>
<dbReference type="PANTHER" id="PTHR46578">
    <property type="entry name" value="ARM-REPEAT/TETRATRICOPEPTIDE REPEAT (TPR)-LIKE PROTEIN"/>
    <property type="match status" value="1"/>
</dbReference>
<evidence type="ECO:0000256" key="1">
    <source>
        <dbReference type="SAM" id="MobiDB-lite"/>
    </source>
</evidence>
<evidence type="ECO:0000313" key="3">
    <source>
        <dbReference type="Proteomes" id="UP000824469"/>
    </source>
</evidence>
<dbReference type="AlphaFoldDB" id="A0AA38L825"/>
<dbReference type="EMBL" id="JAHRHJ020000005">
    <property type="protein sequence ID" value="KAH9314916.1"/>
    <property type="molecule type" value="Genomic_DNA"/>
</dbReference>
<feature type="compositionally biased region" description="Basic and acidic residues" evidence="1">
    <location>
        <begin position="294"/>
        <end position="303"/>
    </location>
</feature>
<feature type="compositionally biased region" description="Low complexity" evidence="1">
    <location>
        <begin position="258"/>
        <end position="268"/>
    </location>
</feature>
<accession>A0AA38L825</accession>
<evidence type="ECO:0000313" key="2">
    <source>
        <dbReference type="EMBL" id="KAH9314916.1"/>
    </source>
</evidence>
<dbReference type="PANTHER" id="PTHR46578:SF1">
    <property type="entry name" value="ARM-REPEAT_TETRATRICOPEPTIDE REPEAT (TPR)-LIKE PROTEIN"/>
    <property type="match status" value="1"/>
</dbReference>
<protein>
    <submittedName>
        <fullName evidence="2">Uncharacterized protein</fullName>
    </submittedName>
</protein>
<sequence>VIDKVVVALVDLAEMQTLSERKRVGEIIIETLLKEHPHKHTHLHTQGSSKKASLIKRQLIDELRSLKQRLKWERNMSREDLHVKGAAAMVVKLEGNLKFSSGDLKGAVAKYTEALALCPLKTRKERVVLYSNRAQCHLLLQDPDSAISDTTRALSISNPVNSHSKSLWRRAQAYDIKGLDKESLLDAIMFINESSMPDNNDHKDKKYIKVPYYAAQLVRKKIQATWLFRDAARKHGNMSTCSGACNESESPPSPSPSPSSSSSSSSSEVEVEEQEDDNGEVQEEEDESGWETVSEIREEETISPKHKQPAASGTATANGNGKSNHFQSSSLADKAGGVVNSLNKSLESKTNAPAAITSVNRNASQGQGNSGSMIMVLPTIKEESISEEEILSEQKKKWIETAKHGYITMMKNKRIQRSANRN</sequence>
<feature type="region of interest" description="Disordered" evidence="1">
    <location>
        <begin position="237"/>
        <end position="329"/>
    </location>
</feature>